<accession>A0AB37ZJ96</accession>
<sequence length="63" mass="7262">MCRQEPFPAEMRSALPRSRNILLRIMYIMLNYVCFYVCICVAAFTNPYLPFMNPDASTSLCAC</sequence>
<evidence type="ECO:0000313" key="2">
    <source>
        <dbReference type="EMBL" id="SDM63924.1"/>
    </source>
</evidence>
<reference evidence="2 3" key="1">
    <citation type="submission" date="2016-10" db="EMBL/GenBank/DDBJ databases">
        <authorList>
            <person name="Varghese N."/>
            <person name="Submissions S."/>
        </authorList>
    </citation>
    <scope>NUCLEOTIDE SEQUENCE [LARGE SCALE GENOMIC DNA]</scope>
    <source>
        <strain evidence="2 3">BS2122</strain>
    </source>
</reference>
<feature type="transmembrane region" description="Helical" evidence="1">
    <location>
        <begin position="21"/>
        <end position="44"/>
    </location>
</feature>
<evidence type="ECO:0000256" key="1">
    <source>
        <dbReference type="SAM" id="Phobius"/>
    </source>
</evidence>
<keyword evidence="1" id="KW-0812">Transmembrane</keyword>
<dbReference type="AlphaFoldDB" id="A0AB37ZJ96"/>
<gene>
    <name evidence="2" type="ORF">SAMN05444505_103543</name>
</gene>
<keyword evidence="1" id="KW-0472">Membrane</keyword>
<evidence type="ECO:0000313" key="3">
    <source>
        <dbReference type="Proteomes" id="UP000183853"/>
    </source>
</evidence>
<protein>
    <submittedName>
        <fullName evidence="2">Uncharacterized protein</fullName>
    </submittedName>
</protein>
<organism evidence="2 3">
    <name type="scientific">Pseudomonas syringae</name>
    <dbReference type="NCBI Taxonomy" id="317"/>
    <lineage>
        <taxon>Bacteria</taxon>
        <taxon>Pseudomonadati</taxon>
        <taxon>Pseudomonadota</taxon>
        <taxon>Gammaproteobacteria</taxon>
        <taxon>Pseudomonadales</taxon>
        <taxon>Pseudomonadaceae</taxon>
        <taxon>Pseudomonas</taxon>
    </lineage>
</organism>
<proteinExistence type="predicted"/>
<keyword evidence="1" id="KW-1133">Transmembrane helix</keyword>
<dbReference type="EMBL" id="FNHM01000003">
    <property type="protein sequence ID" value="SDM63924.1"/>
    <property type="molecule type" value="Genomic_DNA"/>
</dbReference>
<name>A0AB37ZJ96_PSESX</name>
<comment type="caution">
    <text evidence="2">The sequence shown here is derived from an EMBL/GenBank/DDBJ whole genome shotgun (WGS) entry which is preliminary data.</text>
</comment>
<dbReference type="Proteomes" id="UP000183853">
    <property type="component" value="Unassembled WGS sequence"/>
</dbReference>